<dbReference type="PANTHER" id="PTHR44520">
    <property type="entry name" value="RESPONSE REGULATOR RCP1-RELATED"/>
    <property type="match status" value="1"/>
</dbReference>
<dbReference type="GO" id="GO:0003677">
    <property type="term" value="F:DNA binding"/>
    <property type="evidence" value="ECO:0007669"/>
    <property type="project" value="UniProtKB-KW"/>
</dbReference>
<accession>K9X261</accession>
<proteinExistence type="predicted"/>
<keyword evidence="1" id="KW-0597">Phosphoprotein</keyword>
<name>K9X261_9NOST</name>
<dbReference type="PROSITE" id="PS50110">
    <property type="entry name" value="RESPONSE_REGULATORY"/>
    <property type="match status" value="1"/>
</dbReference>
<dbReference type="EMBL" id="CP003642">
    <property type="protein sequence ID" value="AFZ26730.1"/>
    <property type="molecule type" value="Genomic_DNA"/>
</dbReference>
<dbReference type="SUPFAM" id="SSF52172">
    <property type="entry name" value="CheY-like"/>
    <property type="match status" value="1"/>
</dbReference>
<feature type="modified residue" description="4-aspartylphosphate" evidence="1">
    <location>
        <position position="80"/>
    </location>
</feature>
<evidence type="ECO:0000259" key="2">
    <source>
        <dbReference type="PROSITE" id="PS50110"/>
    </source>
</evidence>
<reference evidence="3" key="1">
    <citation type="submission" date="2012-06" db="EMBL/GenBank/DDBJ databases">
        <title>Finished chromosome of genome of Cylindrospermum stagnale PCC 7417.</title>
        <authorList>
            <consortium name="US DOE Joint Genome Institute"/>
            <person name="Gugger M."/>
            <person name="Coursin T."/>
            <person name="Rippka R."/>
            <person name="Tandeau De Marsac N."/>
            <person name="Huntemann M."/>
            <person name="Wei C.-L."/>
            <person name="Han J."/>
            <person name="Detter J.C."/>
            <person name="Han C."/>
            <person name="Tapia R."/>
            <person name="Chen A."/>
            <person name="Kyrpides N."/>
            <person name="Mavromatis K."/>
            <person name="Markowitz V."/>
            <person name="Szeto E."/>
            <person name="Ivanova N."/>
            <person name="Pagani I."/>
            <person name="Pati A."/>
            <person name="Goodwin L."/>
            <person name="Nordberg H.P."/>
            <person name="Cantor M.N."/>
            <person name="Hua S.X."/>
            <person name="Woyke T."/>
            <person name="Kerfeld C.A."/>
        </authorList>
    </citation>
    <scope>NUCLEOTIDE SEQUENCE [LARGE SCALE GENOMIC DNA]</scope>
    <source>
        <strain evidence="3">PCC 7417</strain>
    </source>
</reference>
<dbReference type="Pfam" id="PF00072">
    <property type="entry name" value="Response_reg"/>
    <property type="match status" value="1"/>
</dbReference>
<dbReference type="InterPro" id="IPR011006">
    <property type="entry name" value="CheY-like_superfamily"/>
</dbReference>
<dbReference type="GO" id="GO:0000160">
    <property type="term" value="P:phosphorelay signal transduction system"/>
    <property type="evidence" value="ECO:0007669"/>
    <property type="project" value="InterPro"/>
</dbReference>
<dbReference type="CDD" id="cd17557">
    <property type="entry name" value="REC_Rcp-like"/>
    <property type="match status" value="1"/>
</dbReference>
<dbReference type="SMART" id="SM00448">
    <property type="entry name" value="REC"/>
    <property type="match status" value="1"/>
</dbReference>
<feature type="domain" description="Response regulatory" evidence="2">
    <location>
        <begin position="19"/>
        <end position="147"/>
    </location>
</feature>
<dbReference type="InterPro" id="IPR001789">
    <property type="entry name" value="Sig_transdc_resp-reg_receiver"/>
</dbReference>
<dbReference type="STRING" id="56107.Cylst_4662"/>
<gene>
    <name evidence="3" type="ORF">Cylst_4662</name>
</gene>
<dbReference type="KEGG" id="csg:Cylst_4662"/>
<dbReference type="Proteomes" id="UP000010475">
    <property type="component" value="Chromosome"/>
</dbReference>
<dbReference type="InterPro" id="IPR052893">
    <property type="entry name" value="TCS_response_regulator"/>
</dbReference>
<dbReference type="PANTHER" id="PTHR44520:SF1">
    <property type="entry name" value="TWO-COMPONENT SYSTEM REGULATORY PROTEIN"/>
    <property type="match status" value="1"/>
</dbReference>
<dbReference type="eggNOG" id="COG0745">
    <property type="taxonomic scope" value="Bacteria"/>
</dbReference>
<dbReference type="AlphaFoldDB" id="K9X261"/>
<dbReference type="RefSeq" id="WP_015209968.1">
    <property type="nucleotide sequence ID" value="NC_019757.1"/>
</dbReference>
<dbReference type="OrthoDB" id="5510574at2"/>
<evidence type="ECO:0000256" key="1">
    <source>
        <dbReference type="PROSITE-ProRule" id="PRU00169"/>
    </source>
</evidence>
<protein>
    <submittedName>
        <fullName evidence="3">Response regulator with CheY-like receiver domain and winged-helix DNA-binding domain</fullName>
    </submittedName>
</protein>
<evidence type="ECO:0000313" key="4">
    <source>
        <dbReference type="Proteomes" id="UP000010475"/>
    </source>
</evidence>
<keyword evidence="3" id="KW-0238">DNA-binding</keyword>
<dbReference type="HOGENOM" id="CLU_000445_69_17_3"/>
<sequence>MTDQPIDQPTDTSFEQPISIVLVEDNPADAELAMRALRRSRIGNQIQWLQDGAEALDFLFCRGDYAHRTMTNQPKVILLDLKLPKVNGLEVLRQLKSDPRTQTIPVVVLTSSAEDRDVIESYQLGVNSYIVKPVDCEQFNHAVQQLGFYWVLFNTFA</sequence>
<organism evidence="3 4">
    <name type="scientific">Cylindrospermum stagnale PCC 7417</name>
    <dbReference type="NCBI Taxonomy" id="56107"/>
    <lineage>
        <taxon>Bacteria</taxon>
        <taxon>Bacillati</taxon>
        <taxon>Cyanobacteriota</taxon>
        <taxon>Cyanophyceae</taxon>
        <taxon>Nostocales</taxon>
        <taxon>Nostocaceae</taxon>
        <taxon>Cylindrospermum</taxon>
    </lineage>
</organism>
<evidence type="ECO:0000313" key="3">
    <source>
        <dbReference type="EMBL" id="AFZ26730.1"/>
    </source>
</evidence>
<keyword evidence="4" id="KW-1185">Reference proteome</keyword>
<dbReference type="PATRIC" id="fig|56107.3.peg.5118"/>
<dbReference type="Gene3D" id="3.40.50.2300">
    <property type="match status" value="1"/>
</dbReference>